<name>A0A345ULG7_9BACT</name>
<dbReference type="AlphaFoldDB" id="A0A345ULG7"/>
<dbReference type="EMBL" id="CP027806">
    <property type="protein sequence ID" value="AXJ01319.1"/>
    <property type="molecule type" value="Genomic_DNA"/>
</dbReference>
<organism evidence="1 2">
    <name type="scientific">Cyclonatronum proteinivorum</name>
    <dbReference type="NCBI Taxonomy" id="1457365"/>
    <lineage>
        <taxon>Bacteria</taxon>
        <taxon>Pseudomonadati</taxon>
        <taxon>Balneolota</taxon>
        <taxon>Balneolia</taxon>
        <taxon>Balneolales</taxon>
        <taxon>Cyclonatronaceae</taxon>
        <taxon>Cyclonatronum</taxon>
    </lineage>
</organism>
<sequence>MPNGGSDCCGTCWFNSKNNGEQGYQGSEKEGVVICIIRNLEIPDPFWTYCANHPHHNQNKIDLPLGPVYINDGYPYSRKVWVNPPDNEEIRLKLLELLEKISNEPEFRYPSETDLEEEIIKQLTALKEIRAIEGLKRIINLDIEDYRNQKNFIIRNKSIIVGQAIESLLEITNGEYLDEVEKFINYGIEINSMDNYDQDNDNFAAIRYHLVRGLKHCESTKAKGLLKTAINDPNNEVKAFANEILNKKNEC</sequence>
<reference evidence="1 2" key="1">
    <citation type="submission" date="2018-03" db="EMBL/GenBank/DDBJ databases">
        <title>Phenotypic and genomic properties of Cyclonatronum proteinivorum gen. nov., sp. nov., a haloalkaliphilic bacteroidete from soda lakes possessing Na+-translocating rhodopsin.</title>
        <authorList>
            <person name="Toshchakov S.V."/>
            <person name="Korzhenkov A."/>
            <person name="Samarov N.I."/>
            <person name="Kublanov I.V."/>
            <person name="Muntyan M.S."/>
            <person name="Sorokin D.Y."/>
        </authorList>
    </citation>
    <scope>NUCLEOTIDE SEQUENCE [LARGE SCALE GENOMIC DNA]</scope>
    <source>
        <strain evidence="1 2">Omega</strain>
    </source>
</reference>
<evidence type="ECO:0000313" key="2">
    <source>
        <dbReference type="Proteomes" id="UP000254808"/>
    </source>
</evidence>
<gene>
    <name evidence="1" type="ORF">CYPRO_2069</name>
</gene>
<dbReference type="RefSeq" id="WP_114984520.1">
    <property type="nucleotide sequence ID" value="NZ_CP027806.1"/>
</dbReference>
<protein>
    <recommendedName>
        <fullName evidence="3">HEAT repeat-containing protein</fullName>
    </recommendedName>
</protein>
<dbReference type="Proteomes" id="UP000254808">
    <property type="component" value="Chromosome"/>
</dbReference>
<accession>A0A345ULG7</accession>
<dbReference type="OrthoDB" id="1523376at2"/>
<evidence type="ECO:0008006" key="3">
    <source>
        <dbReference type="Google" id="ProtNLM"/>
    </source>
</evidence>
<proteinExistence type="predicted"/>
<keyword evidence="2" id="KW-1185">Reference proteome</keyword>
<evidence type="ECO:0000313" key="1">
    <source>
        <dbReference type="EMBL" id="AXJ01319.1"/>
    </source>
</evidence>
<dbReference type="KEGG" id="cprv:CYPRO_2069"/>